<keyword evidence="11 19" id="KW-1133">Transmembrane helix</keyword>
<keyword evidence="7" id="KW-0677">Repeat</keyword>
<dbReference type="SUPFAM" id="SSF56112">
    <property type="entry name" value="Protein kinase-like (PK-like)"/>
    <property type="match status" value="1"/>
</dbReference>
<dbReference type="FunFam" id="2.10.50.10:FF:000001">
    <property type="entry name" value="Ephrin type-A receptor 5"/>
    <property type="match status" value="1"/>
</dbReference>
<evidence type="ECO:0000313" key="25">
    <source>
        <dbReference type="Proteomes" id="UP000440578"/>
    </source>
</evidence>
<evidence type="ECO:0000256" key="1">
    <source>
        <dbReference type="ARBA" id="ARBA00004251"/>
    </source>
</evidence>
<evidence type="ECO:0000259" key="21">
    <source>
        <dbReference type="PROSITE" id="PS50105"/>
    </source>
</evidence>
<keyword evidence="17" id="KW-1015">Disulfide bond</keyword>
<dbReference type="Gene3D" id="2.60.120.260">
    <property type="entry name" value="Galactose-binding domain-like"/>
    <property type="match status" value="1"/>
</dbReference>
<feature type="region of interest" description="Disordered" evidence="18">
    <location>
        <begin position="630"/>
        <end position="651"/>
    </location>
</feature>
<dbReference type="PROSITE" id="PS50011">
    <property type="entry name" value="PROTEIN_KINASE_DOM"/>
    <property type="match status" value="1"/>
</dbReference>
<dbReference type="InterPro" id="IPR001245">
    <property type="entry name" value="Ser-Thr/Tyr_kinase_cat_dom"/>
</dbReference>
<comment type="subcellular location">
    <subcellularLocation>
        <location evidence="1">Cell membrane</location>
        <topology evidence="1">Single-pass type I membrane protein</topology>
    </subcellularLocation>
</comment>
<keyword evidence="6 19" id="KW-0812">Transmembrane</keyword>
<keyword evidence="14 24" id="KW-0675">Receptor</keyword>
<evidence type="ECO:0000256" key="15">
    <source>
        <dbReference type="PIRSR" id="PIRSR000666-1"/>
    </source>
</evidence>
<dbReference type="OrthoDB" id="4062651at2759"/>
<evidence type="ECO:0000256" key="9">
    <source>
        <dbReference type="ARBA" id="ARBA00022777"/>
    </source>
</evidence>
<dbReference type="SUPFAM" id="SSF49265">
    <property type="entry name" value="Fibronectin type III"/>
    <property type="match status" value="1"/>
</dbReference>
<sequence>MEAVGDSSAKWLLGRRPARSFTRLPAELWLAGGEWVEESFTNFAKGINWRSYVVCDVAHQNVNNWLWTPFIERGEAERIYIELRFSMRDCSLFPGTPLTCKETFSLLYYEFDAATREPPPWEPESYRLIDRIAADQGRSTSSQQQVINVETRSIPVTKKGVYFAVRDQGACISLLAVKVYYQTCPQVTAGFAQFPATPTGREETMIKTARGSCVANAVRQHDSVPKYICKGNGEWELLDGGCLCKPGFESDMERQRCQVCPPSQFKHTVGNSSCRACPDHSSASYAASVQCHCEAGYHRAAKDPRDAPCTQPPSEPQRPVVEFVDQGTAVLVWQRPMYEGGRTDTTYYIRCAQCGGSVHYTPAQETDKYVQIKVTTEASVPSMVSELELSAVRSSEVVLVWDPPADPQEEVLNYEARYFVKGRESNASSVFTDEPRTTISSLQQRTEYGFQVRARTSRGWGEFTDPVFGTTGQLLGTAYVGEDDGVKVRIIAGATVAVIALLVIIVIMAVLFLRSRGNEECNKKQPSDCDTLEYRNGEGLVVTYMHHVANGSIVQTHTAGMTTPLFNPVTHQRTYIDPHTYEDPNQAIREFAREIDASHIIIEAVIGGGEFGDVCRGKLRSIEFQLVRRSPSPSRHLKPGSVGEGPSGLPDMRLPSWASSSTRTSSSCRDVVTKSNPVMIITEFMENGSLDTFLRANDGKFQILQLVGMLRGIAAGMQYLSEMNYVHRDLAARNVLVNSQLVCKIADFGLSREIESTTEGAYTTRGGKIPVRWTAPEAIAFRKFTSASDVWSFGIVAWEVMSYGERPYWNWSNQDVIKSIEKGYRLPAPMDCPEAMHQLMLDCWQKERAHRPAFASTVKTLDSLINCPDTLRKVAPNRNTNPLAPDAPDLTQITTVEEWLASIKMTRYLENLQGAGITSMDAVTRLTHADLPALGVTLVGHQKKIMNSVQALRAQIHANMSEAYFV</sequence>
<reference evidence="24 25" key="1">
    <citation type="submission" date="2019-07" db="EMBL/GenBank/DDBJ databases">
        <title>Draft genome assembly of a fouling barnacle, Amphibalanus amphitrite (Darwin, 1854): The first reference genome for Thecostraca.</title>
        <authorList>
            <person name="Kim W."/>
        </authorList>
    </citation>
    <scope>NUCLEOTIDE SEQUENCE [LARGE SCALE GENOMIC DNA]</scope>
    <source>
        <strain evidence="24">SNU_AA5</strain>
        <tissue evidence="24">Soma without cirri and trophi</tissue>
    </source>
</reference>
<dbReference type="SMART" id="SM00454">
    <property type="entry name" value="SAM"/>
    <property type="match status" value="1"/>
</dbReference>
<dbReference type="SMART" id="SM00615">
    <property type="entry name" value="EPH_lbd"/>
    <property type="match status" value="1"/>
</dbReference>
<feature type="disulfide bond" evidence="17">
    <location>
        <begin position="90"/>
        <end position="100"/>
    </location>
</feature>
<dbReference type="Gene3D" id="2.10.50.10">
    <property type="entry name" value="Tumor Necrosis Factor Receptor, subunit A, domain 2"/>
    <property type="match status" value="1"/>
</dbReference>
<dbReference type="EC" id="2.7.10.1" evidence="2"/>
<evidence type="ECO:0000256" key="12">
    <source>
        <dbReference type="ARBA" id="ARBA00023136"/>
    </source>
</evidence>
<dbReference type="Pfam" id="PF07714">
    <property type="entry name" value="PK_Tyr_Ser-Thr"/>
    <property type="match status" value="1"/>
</dbReference>
<dbReference type="InterPro" id="IPR000719">
    <property type="entry name" value="Prot_kinase_dom"/>
</dbReference>
<dbReference type="GO" id="GO:0005005">
    <property type="term" value="F:transmembrane-ephrin receptor activity"/>
    <property type="evidence" value="ECO:0007669"/>
    <property type="project" value="TreeGrafter"/>
</dbReference>
<dbReference type="Gene3D" id="2.60.40.1770">
    <property type="entry name" value="ephrin a2 ectodomain"/>
    <property type="match status" value="1"/>
</dbReference>
<dbReference type="InterPro" id="IPR016257">
    <property type="entry name" value="Tyr_kinase_ephrin_rcpt"/>
</dbReference>
<organism evidence="24 25">
    <name type="scientific">Amphibalanus amphitrite</name>
    <name type="common">Striped barnacle</name>
    <name type="synonym">Balanus amphitrite</name>
    <dbReference type="NCBI Taxonomy" id="1232801"/>
    <lineage>
        <taxon>Eukaryota</taxon>
        <taxon>Metazoa</taxon>
        <taxon>Ecdysozoa</taxon>
        <taxon>Arthropoda</taxon>
        <taxon>Crustacea</taxon>
        <taxon>Multicrustacea</taxon>
        <taxon>Cirripedia</taxon>
        <taxon>Thoracica</taxon>
        <taxon>Thoracicalcarea</taxon>
        <taxon>Balanomorpha</taxon>
        <taxon>Balanoidea</taxon>
        <taxon>Balanidae</taxon>
        <taxon>Amphibalaninae</taxon>
        <taxon>Amphibalanus</taxon>
    </lineage>
</organism>
<dbReference type="Gene3D" id="1.10.150.50">
    <property type="entry name" value="Transcription Factor, Ets-1"/>
    <property type="match status" value="1"/>
</dbReference>
<dbReference type="FunFam" id="1.10.150.50:FF:000001">
    <property type="entry name" value="Ephrin type-A receptor 5"/>
    <property type="match status" value="1"/>
</dbReference>
<dbReference type="PIRSF" id="PIRSF000666">
    <property type="entry name" value="TyrPK_ephrin_receptor"/>
    <property type="match status" value="1"/>
</dbReference>
<dbReference type="PROSITE" id="PS51550">
    <property type="entry name" value="EPH_LBD"/>
    <property type="match status" value="1"/>
</dbReference>
<dbReference type="PANTHER" id="PTHR46877:SF14">
    <property type="entry name" value="RECEPTOR PROTEIN-TYROSINE KINASE"/>
    <property type="match status" value="1"/>
</dbReference>
<evidence type="ECO:0000256" key="3">
    <source>
        <dbReference type="ARBA" id="ARBA00022475"/>
    </source>
</evidence>
<feature type="domain" description="SAM" evidence="21">
    <location>
        <begin position="891"/>
        <end position="955"/>
    </location>
</feature>
<proteinExistence type="predicted"/>
<dbReference type="Gene3D" id="2.60.40.10">
    <property type="entry name" value="Immunoglobulins"/>
    <property type="match status" value="2"/>
</dbReference>
<keyword evidence="3" id="KW-1003">Cell membrane</keyword>
<feature type="domain" description="Protein kinase" evidence="20">
    <location>
        <begin position="600"/>
        <end position="865"/>
    </location>
</feature>
<dbReference type="Pfam" id="PF25599">
    <property type="entry name" value="Ephrin_CRD"/>
    <property type="match status" value="1"/>
</dbReference>
<evidence type="ECO:0000259" key="22">
    <source>
        <dbReference type="PROSITE" id="PS50853"/>
    </source>
</evidence>
<gene>
    <name evidence="24" type="primary">Ephb2</name>
    <name evidence="24" type="ORF">FJT64_023566</name>
</gene>
<dbReference type="FunFam" id="2.60.120.260:FF:000089">
    <property type="entry name" value="Eph receptor tyrosine kinase"/>
    <property type="match status" value="1"/>
</dbReference>
<dbReference type="Gene3D" id="3.30.200.20">
    <property type="entry name" value="Phosphorylase Kinase, domain 1"/>
    <property type="match status" value="1"/>
</dbReference>
<feature type="domain" description="Eph LBD" evidence="23">
    <location>
        <begin position="1"/>
        <end position="189"/>
    </location>
</feature>
<keyword evidence="8 16" id="KW-0547">Nucleotide-binding</keyword>
<keyword evidence="12 19" id="KW-0472">Membrane</keyword>
<evidence type="ECO:0000313" key="24">
    <source>
        <dbReference type="EMBL" id="KAF0304685.1"/>
    </source>
</evidence>
<evidence type="ECO:0000256" key="17">
    <source>
        <dbReference type="PIRSR" id="PIRSR000666-3"/>
    </source>
</evidence>
<dbReference type="SUPFAM" id="SSF49785">
    <property type="entry name" value="Galactose-binding domain-like"/>
    <property type="match status" value="1"/>
</dbReference>
<dbReference type="InterPro" id="IPR008979">
    <property type="entry name" value="Galactose-bd-like_sf"/>
</dbReference>
<dbReference type="FunFam" id="1.10.510.10:FF:000019">
    <property type="entry name" value="Ephrin type-A receptor 5"/>
    <property type="match status" value="1"/>
</dbReference>
<dbReference type="Pfam" id="PF00041">
    <property type="entry name" value="fn3"/>
    <property type="match status" value="1"/>
</dbReference>
<dbReference type="InterPro" id="IPR013783">
    <property type="entry name" value="Ig-like_fold"/>
</dbReference>
<dbReference type="CDD" id="cd00063">
    <property type="entry name" value="FN3"/>
    <property type="match status" value="1"/>
</dbReference>
<evidence type="ECO:0000256" key="11">
    <source>
        <dbReference type="ARBA" id="ARBA00022989"/>
    </source>
</evidence>
<dbReference type="SMART" id="SM01411">
    <property type="entry name" value="Ephrin_rec_like"/>
    <property type="match status" value="1"/>
</dbReference>
<evidence type="ECO:0000256" key="7">
    <source>
        <dbReference type="ARBA" id="ARBA00022737"/>
    </source>
</evidence>
<dbReference type="GO" id="GO:0005886">
    <property type="term" value="C:plasma membrane"/>
    <property type="evidence" value="ECO:0007669"/>
    <property type="project" value="UniProtKB-SubCell"/>
</dbReference>
<dbReference type="CDD" id="cd09488">
    <property type="entry name" value="SAM_EPH-R"/>
    <property type="match status" value="1"/>
</dbReference>
<feature type="domain" description="Fibronectin type-III" evidence="22">
    <location>
        <begin position="383"/>
        <end position="474"/>
    </location>
</feature>
<dbReference type="Proteomes" id="UP000440578">
    <property type="component" value="Unassembled WGS sequence"/>
</dbReference>
<dbReference type="SMART" id="SM00060">
    <property type="entry name" value="FN3"/>
    <property type="match status" value="2"/>
</dbReference>
<dbReference type="GO" id="GO:0030425">
    <property type="term" value="C:dendrite"/>
    <property type="evidence" value="ECO:0007669"/>
    <property type="project" value="TreeGrafter"/>
</dbReference>
<feature type="binding site" evidence="16">
    <location>
        <begin position="606"/>
        <end position="614"/>
    </location>
    <ligand>
        <name>ATP</name>
        <dbReference type="ChEBI" id="CHEBI:30616"/>
    </ligand>
</feature>
<dbReference type="PROSITE" id="PS00109">
    <property type="entry name" value="PROTEIN_KINASE_TYR"/>
    <property type="match status" value="1"/>
</dbReference>
<dbReference type="Gene3D" id="1.10.510.10">
    <property type="entry name" value="Transferase(Phosphotransferase) domain 1"/>
    <property type="match status" value="1"/>
</dbReference>
<dbReference type="InterPro" id="IPR001090">
    <property type="entry name" value="Ephrin_rcpt_lig-bd_dom"/>
</dbReference>
<dbReference type="SMART" id="SM00219">
    <property type="entry name" value="TyrKc"/>
    <property type="match status" value="1"/>
</dbReference>
<evidence type="ECO:0000259" key="20">
    <source>
        <dbReference type="PROSITE" id="PS50011"/>
    </source>
</evidence>
<evidence type="ECO:0000256" key="16">
    <source>
        <dbReference type="PIRSR" id="PIRSR000666-2"/>
    </source>
</evidence>
<evidence type="ECO:0000256" key="19">
    <source>
        <dbReference type="SAM" id="Phobius"/>
    </source>
</evidence>
<evidence type="ECO:0000256" key="10">
    <source>
        <dbReference type="ARBA" id="ARBA00022840"/>
    </source>
</evidence>
<dbReference type="GO" id="GO:0005524">
    <property type="term" value="F:ATP binding"/>
    <property type="evidence" value="ECO:0007669"/>
    <property type="project" value="UniProtKB-KW"/>
</dbReference>
<keyword evidence="25" id="KW-1185">Reference proteome</keyword>
<evidence type="ECO:0000256" key="14">
    <source>
        <dbReference type="ARBA" id="ARBA00023170"/>
    </source>
</evidence>
<dbReference type="AlphaFoldDB" id="A0A6A4WDF8"/>
<evidence type="ECO:0000256" key="2">
    <source>
        <dbReference type="ARBA" id="ARBA00011902"/>
    </source>
</evidence>
<dbReference type="GO" id="GO:0007411">
    <property type="term" value="P:axon guidance"/>
    <property type="evidence" value="ECO:0007669"/>
    <property type="project" value="TreeGrafter"/>
</dbReference>
<dbReference type="InterPro" id="IPR036116">
    <property type="entry name" value="FN3_sf"/>
</dbReference>
<feature type="active site" description="Proton acceptor" evidence="15">
    <location>
        <position position="729"/>
    </location>
</feature>
<comment type="caution">
    <text evidence="24">The sequence shown here is derived from an EMBL/GenBank/DDBJ whole genome shotgun (WGS) entry which is preliminary data.</text>
</comment>
<dbReference type="InterPro" id="IPR011009">
    <property type="entry name" value="Kinase-like_dom_sf"/>
</dbReference>
<dbReference type="SUPFAM" id="SSF47769">
    <property type="entry name" value="SAM/Pointed domain"/>
    <property type="match status" value="1"/>
</dbReference>
<dbReference type="InterPro" id="IPR008266">
    <property type="entry name" value="Tyr_kinase_AS"/>
</dbReference>
<dbReference type="PROSITE" id="PS50105">
    <property type="entry name" value="SAM_DOMAIN"/>
    <property type="match status" value="1"/>
</dbReference>
<dbReference type="CDD" id="cd10319">
    <property type="entry name" value="EphR_LBD"/>
    <property type="match status" value="1"/>
</dbReference>
<evidence type="ECO:0000259" key="23">
    <source>
        <dbReference type="PROSITE" id="PS51550"/>
    </source>
</evidence>
<keyword evidence="9" id="KW-0418">Kinase</keyword>
<dbReference type="PROSITE" id="PS50853">
    <property type="entry name" value="FN3"/>
    <property type="match status" value="1"/>
</dbReference>
<dbReference type="Pfam" id="PF01404">
    <property type="entry name" value="Ephrin_lbd"/>
    <property type="match status" value="1"/>
</dbReference>
<dbReference type="PRINTS" id="PR00109">
    <property type="entry name" value="TYRKINASE"/>
</dbReference>
<accession>A0A6A4WDF8</accession>
<dbReference type="Pfam" id="PF00536">
    <property type="entry name" value="SAM_1"/>
    <property type="match status" value="1"/>
</dbReference>
<keyword evidence="5" id="KW-0808">Transferase</keyword>
<feature type="disulfide bond" evidence="17">
    <location>
        <begin position="55"/>
        <end position="171"/>
    </location>
</feature>
<evidence type="ECO:0000256" key="8">
    <source>
        <dbReference type="ARBA" id="ARBA00022741"/>
    </source>
</evidence>
<evidence type="ECO:0000256" key="6">
    <source>
        <dbReference type="ARBA" id="ARBA00022692"/>
    </source>
</evidence>
<name>A0A6A4WDF8_AMPAM</name>
<dbReference type="PANTHER" id="PTHR46877">
    <property type="entry name" value="EPH RECEPTOR A5"/>
    <property type="match status" value="1"/>
</dbReference>
<dbReference type="InterPro" id="IPR001660">
    <property type="entry name" value="SAM"/>
</dbReference>
<evidence type="ECO:0000256" key="18">
    <source>
        <dbReference type="SAM" id="MobiDB-lite"/>
    </source>
</evidence>
<dbReference type="InterPro" id="IPR020635">
    <property type="entry name" value="Tyr_kinase_cat_dom"/>
</dbReference>
<keyword evidence="13" id="KW-0829">Tyrosine-protein kinase</keyword>
<dbReference type="InterPro" id="IPR013761">
    <property type="entry name" value="SAM/pointed_sf"/>
</dbReference>
<protein>
    <recommendedName>
        <fullName evidence="2">receptor protein-tyrosine kinase</fullName>
        <ecNumber evidence="2">2.7.10.1</ecNumber>
    </recommendedName>
</protein>
<evidence type="ECO:0000256" key="4">
    <source>
        <dbReference type="ARBA" id="ARBA00022553"/>
    </source>
</evidence>
<evidence type="ECO:0000256" key="13">
    <source>
        <dbReference type="ARBA" id="ARBA00023137"/>
    </source>
</evidence>
<evidence type="ECO:0000256" key="5">
    <source>
        <dbReference type="ARBA" id="ARBA00022679"/>
    </source>
</evidence>
<dbReference type="InterPro" id="IPR003961">
    <property type="entry name" value="FN3_dom"/>
</dbReference>
<keyword evidence="4" id="KW-0597">Phosphoprotein</keyword>
<feature type="transmembrane region" description="Helical" evidence="19">
    <location>
        <begin position="490"/>
        <end position="513"/>
    </location>
</feature>
<dbReference type="Pfam" id="PF14575">
    <property type="entry name" value="EphA2_TM"/>
    <property type="match status" value="1"/>
</dbReference>
<dbReference type="EMBL" id="VIIS01000822">
    <property type="protein sequence ID" value="KAF0304685.1"/>
    <property type="molecule type" value="Genomic_DNA"/>
</dbReference>
<dbReference type="InterPro" id="IPR050449">
    <property type="entry name" value="Ephrin_rcpt_TKs"/>
</dbReference>
<dbReference type="InterPro" id="IPR027936">
    <property type="entry name" value="Eph_TM"/>
</dbReference>
<keyword evidence="10 16" id="KW-0067">ATP-binding</keyword>